<dbReference type="Proteomes" id="UP001497497">
    <property type="component" value="Unassembled WGS sequence"/>
</dbReference>
<dbReference type="PRINTS" id="PR00837">
    <property type="entry name" value="V5TPXLIKE"/>
</dbReference>
<reference evidence="2 3" key="1">
    <citation type="submission" date="2024-04" db="EMBL/GenBank/DDBJ databases">
        <authorList>
            <consortium name="Genoscope - CEA"/>
            <person name="William W."/>
        </authorList>
    </citation>
    <scope>NUCLEOTIDE SEQUENCE [LARGE SCALE GENOMIC DNA]</scope>
</reference>
<feature type="domain" description="SCP" evidence="1">
    <location>
        <begin position="46"/>
        <end position="183"/>
    </location>
</feature>
<proteinExistence type="predicted"/>
<accession>A0AAV2HRJ2</accession>
<dbReference type="AlphaFoldDB" id="A0AAV2HRJ2"/>
<dbReference type="CDD" id="cd05382">
    <property type="entry name" value="CAP_GAPR1-like"/>
    <property type="match status" value="1"/>
</dbReference>
<dbReference type="PROSITE" id="PS01009">
    <property type="entry name" value="CRISP_1"/>
    <property type="match status" value="1"/>
</dbReference>
<dbReference type="SMART" id="SM00198">
    <property type="entry name" value="SCP"/>
    <property type="match status" value="1"/>
</dbReference>
<name>A0AAV2HRJ2_LYMST</name>
<comment type="caution">
    <text evidence="2">The sequence shown here is derived from an EMBL/GenBank/DDBJ whole genome shotgun (WGS) entry which is preliminary data.</text>
</comment>
<evidence type="ECO:0000313" key="3">
    <source>
        <dbReference type="Proteomes" id="UP001497497"/>
    </source>
</evidence>
<organism evidence="2 3">
    <name type="scientific">Lymnaea stagnalis</name>
    <name type="common">Great pond snail</name>
    <name type="synonym">Helix stagnalis</name>
    <dbReference type="NCBI Taxonomy" id="6523"/>
    <lineage>
        <taxon>Eukaryota</taxon>
        <taxon>Metazoa</taxon>
        <taxon>Spiralia</taxon>
        <taxon>Lophotrochozoa</taxon>
        <taxon>Mollusca</taxon>
        <taxon>Gastropoda</taxon>
        <taxon>Heterobranchia</taxon>
        <taxon>Euthyneura</taxon>
        <taxon>Panpulmonata</taxon>
        <taxon>Hygrophila</taxon>
        <taxon>Lymnaeoidea</taxon>
        <taxon>Lymnaeidae</taxon>
        <taxon>Lymnaea</taxon>
    </lineage>
</organism>
<evidence type="ECO:0000259" key="1">
    <source>
        <dbReference type="SMART" id="SM00198"/>
    </source>
</evidence>
<dbReference type="InterPro" id="IPR001283">
    <property type="entry name" value="CRISP-related"/>
</dbReference>
<dbReference type="EMBL" id="CAXITT010000237">
    <property type="protein sequence ID" value="CAL1536735.1"/>
    <property type="molecule type" value="Genomic_DNA"/>
</dbReference>
<dbReference type="SUPFAM" id="SSF55797">
    <property type="entry name" value="PR-1-like"/>
    <property type="match status" value="1"/>
</dbReference>
<dbReference type="InterPro" id="IPR018244">
    <property type="entry name" value="Allrgn_V5/Tpx1_CS"/>
</dbReference>
<keyword evidence="3" id="KW-1185">Reference proteome</keyword>
<evidence type="ECO:0000313" key="2">
    <source>
        <dbReference type="EMBL" id="CAL1536735.1"/>
    </source>
</evidence>
<dbReference type="PANTHER" id="PTHR10334">
    <property type="entry name" value="CYSTEINE-RICH SECRETORY PROTEIN-RELATED"/>
    <property type="match status" value="1"/>
</dbReference>
<sequence length="193" mass="21645">MDHVTNRSYEQMKSILKAVTNLFHKSKSSTSISPCLTASSGDVIQQFREEALEAHNVRRTKHLVPPLVLNDDLNEYAQNWAEHLVKSNTFQHSNCMLRSDRLGENVANKWSSEGADLSGEEVTEMWYSEISNYSFSGSNSQNTGHFTQVVWKSTREMGIGKAKGNDGKVIVVANYRPPGNLMGSFNENVFPTE</sequence>
<dbReference type="Pfam" id="PF00188">
    <property type="entry name" value="CAP"/>
    <property type="match status" value="1"/>
</dbReference>
<dbReference type="InterPro" id="IPR014044">
    <property type="entry name" value="CAP_dom"/>
</dbReference>
<dbReference type="FunFam" id="3.40.33.10:FF:000002">
    <property type="entry name" value="Golgi-associated plant pathogenesis-related protein 1"/>
    <property type="match status" value="1"/>
</dbReference>
<dbReference type="GO" id="GO:0005576">
    <property type="term" value="C:extracellular region"/>
    <property type="evidence" value="ECO:0007669"/>
    <property type="project" value="InterPro"/>
</dbReference>
<dbReference type="InterPro" id="IPR034113">
    <property type="entry name" value="SCP_GAPR1-like"/>
</dbReference>
<dbReference type="InterPro" id="IPR035940">
    <property type="entry name" value="CAP_sf"/>
</dbReference>
<dbReference type="Gene3D" id="3.40.33.10">
    <property type="entry name" value="CAP"/>
    <property type="match status" value="1"/>
</dbReference>
<gene>
    <name evidence="2" type="ORF">GSLYS_00010649001</name>
</gene>
<protein>
    <recommendedName>
        <fullName evidence="1">SCP domain-containing protein</fullName>
    </recommendedName>
</protein>